<accession>A0A173VFK3</accession>
<proteinExistence type="predicted"/>
<dbReference type="AlphaFoldDB" id="A0A173VFK3"/>
<protein>
    <submittedName>
        <fullName evidence="1">Uncharacterized protein</fullName>
    </submittedName>
</protein>
<reference evidence="1 2" key="1">
    <citation type="submission" date="2015-09" db="EMBL/GenBank/DDBJ databases">
        <authorList>
            <consortium name="Pathogen Informatics"/>
        </authorList>
    </citation>
    <scope>NUCLEOTIDE SEQUENCE [LARGE SCALE GENOMIC DNA]</scope>
    <source>
        <strain evidence="1 2">2789STDY5608872</strain>
    </source>
</reference>
<evidence type="ECO:0000313" key="1">
    <source>
        <dbReference type="EMBL" id="CUN25941.1"/>
    </source>
</evidence>
<dbReference type="Proteomes" id="UP000095591">
    <property type="component" value="Unassembled WGS sequence"/>
</dbReference>
<name>A0A173VFK3_PARDI</name>
<evidence type="ECO:0000313" key="2">
    <source>
        <dbReference type="Proteomes" id="UP000095591"/>
    </source>
</evidence>
<organism evidence="1 2">
    <name type="scientific">Parabacteroides distasonis</name>
    <dbReference type="NCBI Taxonomy" id="823"/>
    <lineage>
        <taxon>Bacteria</taxon>
        <taxon>Pseudomonadati</taxon>
        <taxon>Bacteroidota</taxon>
        <taxon>Bacteroidia</taxon>
        <taxon>Bacteroidales</taxon>
        <taxon>Tannerellaceae</taxon>
        <taxon>Parabacteroides</taxon>
    </lineage>
</organism>
<gene>
    <name evidence="1" type="ORF">ERS852429_02989</name>
</gene>
<sequence length="156" mass="18252">MIRRDYHIKRYDWVIHVLYNVTCSRTSDIIALLRRVGCPESKIREAYGNVGSCKLDVGLTYSNYRRRESVMVIGRTSSYGEFSNSLFHECRHLTDHMSLALDLEIGGEPIAYLAGDIGALMSDEIRMFICDCHRHRNDINDELWERKKKIKRKRNP</sequence>
<dbReference type="RefSeq" id="WP_057319718.1">
    <property type="nucleotide sequence ID" value="NZ_CYXP01000007.1"/>
</dbReference>
<dbReference type="EMBL" id="CYXP01000007">
    <property type="protein sequence ID" value="CUN25941.1"/>
    <property type="molecule type" value="Genomic_DNA"/>
</dbReference>